<evidence type="ECO:0000313" key="2">
    <source>
        <dbReference type="Proteomes" id="UP000325684"/>
    </source>
</evidence>
<proteinExistence type="predicted"/>
<gene>
    <name evidence="1" type="ORF">FEZ63_02555</name>
</gene>
<evidence type="ECO:0000313" key="1">
    <source>
        <dbReference type="EMBL" id="KAB0269007.1"/>
    </source>
</evidence>
<keyword evidence="2" id="KW-1185">Reference proteome</keyword>
<comment type="caution">
    <text evidence="1">The sequence shown here is derived from an EMBL/GenBank/DDBJ whole genome shotgun (WGS) entry which is preliminary data.</text>
</comment>
<organism evidence="1 2">
    <name type="scientific">Microvirga brassicacearum</name>
    <dbReference type="NCBI Taxonomy" id="2580413"/>
    <lineage>
        <taxon>Bacteria</taxon>
        <taxon>Pseudomonadati</taxon>
        <taxon>Pseudomonadota</taxon>
        <taxon>Alphaproteobacteria</taxon>
        <taxon>Hyphomicrobiales</taxon>
        <taxon>Methylobacteriaceae</taxon>
        <taxon>Microvirga</taxon>
    </lineage>
</organism>
<protein>
    <submittedName>
        <fullName evidence="1">Uncharacterized protein</fullName>
    </submittedName>
</protein>
<dbReference type="Proteomes" id="UP000325684">
    <property type="component" value="Unassembled WGS sequence"/>
</dbReference>
<dbReference type="EMBL" id="VCMV01000003">
    <property type="protein sequence ID" value="KAB0269007.1"/>
    <property type="molecule type" value="Genomic_DNA"/>
</dbReference>
<dbReference type="AlphaFoldDB" id="A0A5N3PH00"/>
<reference evidence="1 2" key="1">
    <citation type="journal article" date="2019" name="Microorganisms">
        <title>Genome Insights into the Novel Species Microvirga brassicacearum, a Rapeseed Endophyte with Biotechnological Potential.</title>
        <authorList>
            <person name="Jimenez-Gomez A."/>
            <person name="Saati-Santamaria Z."/>
            <person name="Igual J.M."/>
            <person name="Rivas R."/>
            <person name="Mateos P.F."/>
            <person name="Garcia-Fraile P."/>
        </authorList>
    </citation>
    <scope>NUCLEOTIDE SEQUENCE [LARGE SCALE GENOMIC DNA]</scope>
    <source>
        <strain evidence="1 2">CDVBN77</strain>
    </source>
</reference>
<sequence length="79" mass="9327">MSDRISCCVPFCRRTRKNDLGFLEWICGDHWRGVPKPMRQAYGRVTRRFRRGLGEYGSRGDRLWRRVKRAAIERAVGIS</sequence>
<name>A0A5N3PH00_9HYPH</name>
<accession>A0A5N3PH00</accession>